<dbReference type="AlphaFoldDB" id="A0AB34TMA9"/>
<keyword evidence="1" id="KW-0472">Membrane</keyword>
<feature type="transmembrane region" description="Helical" evidence="1">
    <location>
        <begin position="13"/>
        <end position="34"/>
    </location>
</feature>
<proteinExistence type="predicted"/>
<keyword evidence="1" id="KW-0812">Transmembrane</keyword>
<organism evidence="2 3">
    <name type="scientific">Stenotrophomonas maltophilia</name>
    <name type="common">Pseudomonas maltophilia</name>
    <name type="synonym">Xanthomonas maltophilia</name>
    <dbReference type="NCBI Taxonomy" id="40324"/>
    <lineage>
        <taxon>Bacteria</taxon>
        <taxon>Pseudomonadati</taxon>
        <taxon>Pseudomonadota</taxon>
        <taxon>Gammaproteobacteria</taxon>
        <taxon>Lysobacterales</taxon>
        <taxon>Lysobacteraceae</taxon>
        <taxon>Stenotrophomonas</taxon>
        <taxon>Stenotrophomonas maltophilia group</taxon>
    </lineage>
</organism>
<sequence>MDWQGGDGGAMKVATLGMIVAMSILLACTDASVVGRDASFKSFACPGFNPARALPVALEELRAHPVRYQGRLVKVRGAYVGGWEMSALHPGPPVRDPWAADGIWVEGIAPVTLPTEQAFEMTGIVSAARPDAVSGKGHLGQWPAELCVSSVRPL</sequence>
<comment type="caution">
    <text evidence="2">The sequence shown here is derived from an EMBL/GenBank/DDBJ whole genome shotgun (WGS) entry which is preliminary data.</text>
</comment>
<name>A0AB34TMA9_STEMA</name>
<evidence type="ECO:0000256" key="1">
    <source>
        <dbReference type="SAM" id="Phobius"/>
    </source>
</evidence>
<evidence type="ECO:0000313" key="3">
    <source>
        <dbReference type="Proteomes" id="UP000037632"/>
    </source>
</evidence>
<evidence type="ECO:0000313" key="2">
    <source>
        <dbReference type="EMBL" id="KOO84305.1"/>
    </source>
</evidence>
<dbReference type="EMBL" id="JZIW01000001">
    <property type="protein sequence ID" value="KOO84305.1"/>
    <property type="molecule type" value="Genomic_DNA"/>
</dbReference>
<reference evidence="2 3" key="1">
    <citation type="journal article" date="2015" name="Antimicrob. Agents Chemother.">
        <title>Whole-Genome Sequencing Identifies Emergence of a Quinolone Resistance Mutation in a Case of Stenotrophomonas maltophilia Bacteremia.</title>
        <authorList>
            <person name="Pak T.R."/>
            <person name="Altman D.R."/>
            <person name="Attie O."/>
            <person name="Sebra R."/>
            <person name="Hamula C.L."/>
            <person name="Lewis M."/>
            <person name="Deikus G."/>
            <person name="Newman L.C."/>
            <person name="Fang G."/>
            <person name="Hand J."/>
            <person name="Papel G."/>
            <person name="Wallach F."/>
            <person name="Schadt E.E."/>
            <person name="Huprikar S."/>
            <person name="van Bakel H."/>
            <person name="Kasarskis A."/>
            <person name="Bashir A."/>
        </authorList>
    </citation>
    <scope>NUCLEOTIDE SEQUENCE [LARGE SCALE GENOMIC DNA]</scope>
    <source>
        <strain evidence="2 3">ISMMS6</strain>
    </source>
</reference>
<dbReference type="Proteomes" id="UP000037632">
    <property type="component" value="Unassembled WGS sequence"/>
</dbReference>
<gene>
    <name evidence="2" type="ORF">VL23_14520</name>
</gene>
<keyword evidence="1" id="KW-1133">Transmembrane helix</keyword>
<accession>A0AB34TMA9</accession>
<protein>
    <submittedName>
        <fullName evidence="2">Uncharacterized protein</fullName>
    </submittedName>
</protein>